<gene>
    <name evidence="1" type="ORF">FOD75_11345</name>
</gene>
<name>A0A517D8K5_LIMRT</name>
<dbReference type="Proteomes" id="UP000316394">
    <property type="component" value="Plasmid unnamed"/>
</dbReference>
<geneLocation type="plasmid" evidence="1 2">
    <name>unnamed</name>
</geneLocation>
<accession>A0A517D8K5</accession>
<evidence type="ECO:0000313" key="2">
    <source>
        <dbReference type="Proteomes" id="UP000316394"/>
    </source>
</evidence>
<dbReference type="EMBL" id="CP041677">
    <property type="protein sequence ID" value="QDR73679.1"/>
    <property type="molecule type" value="Genomic_DNA"/>
</dbReference>
<reference evidence="1 2" key="1">
    <citation type="submission" date="2019-07" db="EMBL/GenBank/DDBJ databases">
        <title>Gastrointestinal microbiota of Peromyscus leucopus, the white-footed mouse.</title>
        <authorList>
            <person name="Milovic A."/>
            <person name="Bassam K."/>
            <person name="Barbour A.G."/>
        </authorList>
    </citation>
    <scope>NUCLEOTIDE SEQUENCE [LARGE SCALE GENOMIC DNA]</scope>
    <source>
        <strain evidence="1 2">LL7</strain>
        <plasmid evidence="1 2">unnamed</plasmid>
    </source>
</reference>
<proteinExistence type="predicted"/>
<evidence type="ECO:0000313" key="1">
    <source>
        <dbReference type="EMBL" id="QDR73679.1"/>
    </source>
</evidence>
<keyword evidence="1" id="KW-0614">Plasmid</keyword>
<dbReference type="AlphaFoldDB" id="A0A517D8K5"/>
<sequence length="77" mass="8908">MKTMLYLKRADEKLENHVLKQVRDLFGSNHGLKVFVKYQMDGTPVRNTNGMSEIVTMTSEDVQEALDKKTFAFVVER</sequence>
<protein>
    <submittedName>
        <fullName evidence="1">Uncharacterized protein</fullName>
    </submittedName>
</protein>
<organism evidence="1 2">
    <name type="scientific">Limosilactobacillus reuteri</name>
    <name type="common">Lactobacillus reuteri</name>
    <dbReference type="NCBI Taxonomy" id="1598"/>
    <lineage>
        <taxon>Bacteria</taxon>
        <taxon>Bacillati</taxon>
        <taxon>Bacillota</taxon>
        <taxon>Bacilli</taxon>
        <taxon>Lactobacillales</taxon>
        <taxon>Lactobacillaceae</taxon>
        <taxon>Limosilactobacillus</taxon>
    </lineage>
</organism>